<evidence type="ECO:0000313" key="1">
    <source>
        <dbReference type="EMBL" id="AJR18667.1"/>
    </source>
</evidence>
<dbReference type="GeneID" id="96612643"/>
<dbReference type="Gene3D" id="3.40.50.410">
    <property type="entry name" value="von Willebrand factor, type A domain"/>
    <property type="match status" value="1"/>
</dbReference>
<keyword evidence="2" id="KW-1185">Reference proteome</keyword>
<dbReference type="SUPFAM" id="SSF53300">
    <property type="entry name" value="vWA-like"/>
    <property type="match status" value="1"/>
</dbReference>
<dbReference type="CDD" id="cd00198">
    <property type="entry name" value="vWFA"/>
    <property type="match status" value="1"/>
</dbReference>
<dbReference type="HOGENOM" id="CLU_069615_2_0_11"/>
<dbReference type="KEGG" id="psim:KR76_21350"/>
<dbReference type="EMBL" id="CP009896">
    <property type="protein sequence ID" value="AJR18667.1"/>
    <property type="molecule type" value="Genomic_DNA"/>
</dbReference>
<organism evidence="1 2">
    <name type="scientific">Nocardioides simplex</name>
    <name type="common">Arthrobacter simplex</name>
    <dbReference type="NCBI Taxonomy" id="2045"/>
    <lineage>
        <taxon>Bacteria</taxon>
        <taxon>Bacillati</taxon>
        <taxon>Actinomycetota</taxon>
        <taxon>Actinomycetes</taxon>
        <taxon>Propionibacteriales</taxon>
        <taxon>Nocardioidaceae</taxon>
        <taxon>Pimelobacter</taxon>
    </lineage>
</organism>
<dbReference type="STRING" id="2045.KR76_21350"/>
<dbReference type="OrthoDB" id="9814325at2"/>
<dbReference type="InterPro" id="IPR036465">
    <property type="entry name" value="vWFA_dom_sf"/>
</dbReference>
<name>A0A0C5XMI0_NOCSI</name>
<evidence type="ECO:0000313" key="2">
    <source>
        <dbReference type="Proteomes" id="UP000030300"/>
    </source>
</evidence>
<dbReference type="Pfam" id="PF13519">
    <property type="entry name" value="VWA_2"/>
    <property type="match status" value="1"/>
</dbReference>
<reference evidence="1 2" key="1">
    <citation type="journal article" date="2015" name="Genome Announc.">
        <title>Complete Genome Sequence of Steroid-Transforming Nocardioides simplex VKM Ac-2033D.</title>
        <authorList>
            <person name="Shtratnikova V.Y."/>
            <person name="Schelkunov M.I."/>
            <person name="Pekov Y.A."/>
            <person name="Fokina V.V."/>
            <person name="Logacheva M.D."/>
            <person name="Sokolov S.L."/>
            <person name="Bragin E.Y."/>
            <person name="Ashapkin V.V."/>
            <person name="Donova M.V."/>
        </authorList>
    </citation>
    <scope>NUCLEOTIDE SEQUENCE [LARGE SCALE GENOMIC DNA]</scope>
    <source>
        <strain evidence="1 2">VKM Ac-2033D</strain>
    </source>
</reference>
<proteinExistence type="predicted"/>
<dbReference type="RefSeq" id="WP_052138951.1">
    <property type="nucleotide sequence ID" value="NZ_BJMC01000011.1"/>
</dbReference>
<dbReference type="SMART" id="SM00327">
    <property type="entry name" value="VWA"/>
    <property type="match status" value="1"/>
</dbReference>
<dbReference type="Proteomes" id="UP000030300">
    <property type="component" value="Chromosome"/>
</dbReference>
<dbReference type="InterPro" id="IPR002035">
    <property type="entry name" value="VWF_A"/>
</dbReference>
<sequence>MSPATAGVLVVLRRVGIALAFVAVLLRPDVGQTSVSEQLSDLDVLVVVDRTRSMAALDYDGRTPRITGVQADLTALAKALPGARFGLLAFGAETRLVMPFSSDTTAFDAAVETLYLEGPKDGAGSAADRPVPELTAVLERAEDQSPDRRRIVVYAGDGENTTGSDEDPQSFEDVRDLVAGGAVLGYGTSEGGPMPESDDLDGALGYVRDPETAETAISRADLGNLEKIADQLDVPFEHRTAPGGLAPLAKSFAASYSDGQGGHERPAKHDLTWLAALVLLGLVLLELRAGWRAVWTSRDALLPARPKGARR</sequence>
<gene>
    <name evidence="1" type="ORF">KR76_21350</name>
</gene>
<protein>
    <submittedName>
        <fullName evidence="1">Uncharacterized protein containing a von Willebrand factor type A (VWA) domain</fullName>
    </submittedName>
</protein>
<accession>A0A0C5XMI0</accession>
<dbReference type="PROSITE" id="PS50234">
    <property type="entry name" value="VWFA"/>
    <property type="match status" value="1"/>
</dbReference>
<dbReference type="AlphaFoldDB" id="A0A0C5XMI0"/>